<proteinExistence type="predicted"/>
<dbReference type="EMBL" id="MU007034">
    <property type="protein sequence ID" value="KAF2431059.1"/>
    <property type="molecule type" value="Genomic_DNA"/>
</dbReference>
<reference evidence="1" key="1">
    <citation type="journal article" date="2020" name="Stud. Mycol.">
        <title>101 Dothideomycetes genomes: a test case for predicting lifestyles and emergence of pathogens.</title>
        <authorList>
            <person name="Haridas S."/>
            <person name="Albert R."/>
            <person name="Binder M."/>
            <person name="Bloem J."/>
            <person name="Labutti K."/>
            <person name="Salamov A."/>
            <person name="Andreopoulos B."/>
            <person name="Baker S."/>
            <person name="Barry K."/>
            <person name="Bills G."/>
            <person name="Bluhm B."/>
            <person name="Cannon C."/>
            <person name="Castanera R."/>
            <person name="Culley D."/>
            <person name="Daum C."/>
            <person name="Ezra D."/>
            <person name="Gonzalez J."/>
            <person name="Henrissat B."/>
            <person name="Kuo A."/>
            <person name="Liang C."/>
            <person name="Lipzen A."/>
            <person name="Lutzoni F."/>
            <person name="Magnuson J."/>
            <person name="Mondo S."/>
            <person name="Nolan M."/>
            <person name="Ohm R."/>
            <person name="Pangilinan J."/>
            <person name="Park H.-J."/>
            <person name="Ramirez L."/>
            <person name="Alfaro M."/>
            <person name="Sun H."/>
            <person name="Tritt A."/>
            <person name="Yoshinaga Y."/>
            <person name="Zwiers L.-H."/>
            <person name="Turgeon B."/>
            <person name="Goodwin S."/>
            <person name="Spatafora J."/>
            <person name="Crous P."/>
            <person name="Grigoriev I."/>
        </authorList>
    </citation>
    <scope>NUCLEOTIDE SEQUENCE</scope>
    <source>
        <strain evidence="1">CBS 130266</strain>
    </source>
</reference>
<organism evidence="1 2">
    <name type="scientific">Tothia fuscella</name>
    <dbReference type="NCBI Taxonomy" id="1048955"/>
    <lineage>
        <taxon>Eukaryota</taxon>
        <taxon>Fungi</taxon>
        <taxon>Dikarya</taxon>
        <taxon>Ascomycota</taxon>
        <taxon>Pezizomycotina</taxon>
        <taxon>Dothideomycetes</taxon>
        <taxon>Pleosporomycetidae</taxon>
        <taxon>Venturiales</taxon>
        <taxon>Cylindrosympodiaceae</taxon>
        <taxon>Tothia</taxon>
    </lineage>
</organism>
<evidence type="ECO:0000313" key="2">
    <source>
        <dbReference type="Proteomes" id="UP000800235"/>
    </source>
</evidence>
<protein>
    <submittedName>
        <fullName evidence="1">Uncharacterized protein</fullName>
    </submittedName>
</protein>
<sequence>MALATDADLMRLADELLVYPVEQALSLLIVLDLRTRNEKLRASWQFCFPGTRGTPQERGATYAILVCRFPIAIPKTHATSFLIQSANSKPGCNFIALFDCDTLAVLDLSSAGREGNEAFLFEEELINDSQQLAQGRTNRTLLLSFLYHALQHQCKEFDKLHKAQGADPRLSVMAQNFV</sequence>
<comment type="caution">
    <text evidence="1">The sequence shown here is derived from an EMBL/GenBank/DDBJ whole genome shotgun (WGS) entry which is preliminary data.</text>
</comment>
<accession>A0A9P4TY50</accession>
<gene>
    <name evidence="1" type="ORF">EJ08DRAFT_696737</name>
</gene>
<dbReference type="AlphaFoldDB" id="A0A9P4TY50"/>
<evidence type="ECO:0000313" key="1">
    <source>
        <dbReference type="EMBL" id="KAF2431059.1"/>
    </source>
</evidence>
<name>A0A9P4TY50_9PEZI</name>
<dbReference type="Proteomes" id="UP000800235">
    <property type="component" value="Unassembled WGS sequence"/>
</dbReference>
<keyword evidence="2" id="KW-1185">Reference proteome</keyword>